<protein>
    <recommendedName>
        <fullName evidence="4">Glutathione transferase</fullName>
    </recommendedName>
</protein>
<evidence type="ECO:0008006" key="4">
    <source>
        <dbReference type="Google" id="ProtNLM"/>
    </source>
</evidence>
<feature type="domain" description="GST N-terminal" evidence="1">
    <location>
        <begin position="11"/>
        <end position="89"/>
    </location>
</feature>
<feature type="domain" description="GST C-terminal" evidence="2">
    <location>
        <begin position="91"/>
        <end position="226"/>
    </location>
</feature>
<evidence type="ECO:0000313" key="3">
    <source>
        <dbReference type="EMBL" id="CAD8241496.1"/>
    </source>
</evidence>
<dbReference type="SUPFAM" id="SSF47616">
    <property type="entry name" value="GST C-terminal domain-like"/>
    <property type="match status" value="1"/>
</dbReference>
<dbReference type="EMBL" id="HBDZ01009342">
    <property type="protein sequence ID" value="CAD8241496.1"/>
    <property type="molecule type" value="Transcribed_RNA"/>
</dbReference>
<dbReference type="InterPro" id="IPR036249">
    <property type="entry name" value="Thioredoxin-like_sf"/>
</dbReference>
<dbReference type="GO" id="GO:0004364">
    <property type="term" value="F:glutathione transferase activity"/>
    <property type="evidence" value="ECO:0007669"/>
    <property type="project" value="TreeGrafter"/>
</dbReference>
<evidence type="ECO:0000259" key="1">
    <source>
        <dbReference type="PROSITE" id="PS50404"/>
    </source>
</evidence>
<dbReference type="PROSITE" id="PS50404">
    <property type="entry name" value="GST_NTER"/>
    <property type="match status" value="1"/>
</dbReference>
<dbReference type="InterPro" id="IPR004045">
    <property type="entry name" value="Glutathione_S-Trfase_N"/>
</dbReference>
<dbReference type="AlphaFoldDB" id="A0A7R9TQ17"/>
<dbReference type="InterPro" id="IPR004046">
    <property type="entry name" value="GST_C"/>
</dbReference>
<accession>A0A7R9TQ17</accession>
<dbReference type="GO" id="GO:0006749">
    <property type="term" value="P:glutathione metabolic process"/>
    <property type="evidence" value="ECO:0007669"/>
    <property type="project" value="TreeGrafter"/>
</dbReference>
<dbReference type="PROSITE" id="PS50405">
    <property type="entry name" value="GST_CTER"/>
    <property type="match status" value="1"/>
</dbReference>
<gene>
    <name evidence="3" type="ORF">PCOL08062_LOCUS7145</name>
</gene>
<sequence>MTAPTAAPLPPVERVSYFDATGRAEAIRLTLAIGGNTTFEDDRFAGSAWPERKPTTRWGMTPEATVAGRTYGQSHAILRYAGKTAGLYPSDALAALAVDEMLGVLEDMFVQTGREYFIMMSHNGPADELEELRTKIATTVLPDWLSKLEVHLTAEGDHGHLVAPTAMHTYSVADVLLYTTLSGLVSMQLLPPAQLAEKYPKTQALYSRVHCLPAVAKWNADHPRKA</sequence>
<dbReference type="InterPro" id="IPR010987">
    <property type="entry name" value="Glutathione-S-Trfase_C-like"/>
</dbReference>
<name>A0A7R9TQ17_9VIRI</name>
<organism evidence="3">
    <name type="scientific">Prasinoderma coloniale</name>
    <dbReference type="NCBI Taxonomy" id="156133"/>
    <lineage>
        <taxon>Eukaryota</taxon>
        <taxon>Viridiplantae</taxon>
        <taxon>Prasinodermophyta</taxon>
        <taxon>Prasinodermophyceae</taxon>
        <taxon>Prasinodermales</taxon>
        <taxon>Prasinodermaceae</taxon>
        <taxon>Prasinoderma</taxon>
    </lineage>
</organism>
<dbReference type="PANTHER" id="PTHR11571:SF252">
    <property type="entry name" value="GLUTATHIONE S-TRANSFERASE"/>
    <property type="match status" value="1"/>
</dbReference>
<dbReference type="CDD" id="cd03039">
    <property type="entry name" value="GST_N_Sigma_like"/>
    <property type="match status" value="1"/>
</dbReference>
<dbReference type="Gene3D" id="1.20.1050.10">
    <property type="match status" value="1"/>
</dbReference>
<proteinExistence type="predicted"/>
<dbReference type="SUPFAM" id="SSF52833">
    <property type="entry name" value="Thioredoxin-like"/>
    <property type="match status" value="1"/>
</dbReference>
<dbReference type="InterPro" id="IPR050213">
    <property type="entry name" value="GST_superfamily"/>
</dbReference>
<reference evidence="3" key="1">
    <citation type="submission" date="2021-01" db="EMBL/GenBank/DDBJ databases">
        <authorList>
            <person name="Corre E."/>
            <person name="Pelletier E."/>
            <person name="Niang G."/>
            <person name="Scheremetjew M."/>
            <person name="Finn R."/>
            <person name="Kale V."/>
            <person name="Holt S."/>
            <person name="Cochrane G."/>
            <person name="Meng A."/>
            <person name="Brown T."/>
            <person name="Cohen L."/>
        </authorList>
    </citation>
    <scope>NUCLEOTIDE SEQUENCE</scope>
    <source>
        <strain evidence="3">CCMP1413</strain>
    </source>
</reference>
<dbReference type="InterPro" id="IPR036282">
    <property type="entry name" value="Glutathione-S-Trfase_C_sf"/>
</dbReference>
<dbReference type="Gene3D" id="3.40.30.10">
    <property type="entry name" value="Glutaredoxin"/>
    <property type="match status" value="1"/>
</dbReference>
<dbReference type="PANTHER" id="PTHR11571">
    <property type="entry name" value="GLUTATHIONE S-TRANSFERASE"/>
    <property type="match status" value="1"/>
</dbReference>
<evidence type="ECO:0000259" key="2">
    <source>
        <dbReference type="PROSITE" id="PS50405"/>
    </source>
</evidence>
<dbReference type="Pfam" id="PF14497">
    <property type="entry name" value="GST_C_3"/>
    <property type="match status" value="1"/>
</dbReference>